<reference evidence="1 2" key="1">
    <citation type="submission" date="2018-09" db="EMBL/GenBank/DDBJ databases">
        <title>Genomic investigation of the strawberry pathogen Phytophthora fragariae indicates pathogenicity is determined by transcriptional variation in three key races.</title>
        <authorList>
            <person name="Adams T.M."/>
            <person name="Armitage A.D."/>
            <person name="Sobczyk M.K."/>
            <person name="Bates H.J."/>
            <person name="Dunwell J.M."/>
            <person name="Nellist C.F."/>
            <person name="Harrison R.J."/>
        </authorList>
    </citation>
    <scope>NUCLEOTIDE SEQUENCE [LARGE SCALE GENOMIC DNA]</scope>
    <source>
        <strain evidence="1 2">NOV-77</strain>
    </source>
</reference>
<dbReference type="AlphaFoldDB" id="A0A6G0R8A8"/>
<protein>
    <submittedName>
        <fullName evidence="1">Uncharacterized protein</fullName>
    </submittedName>
</protein>
<organism evidence="1 2">
    <name type="scientific">Phytophthora fragariae</name>
    <dbReference type="NCBI Taxonomy" id="53985"/>
    <lineage>
        <taxon>Eukaryota</taxon>
        <taxon>Sar</taxon>
        <taxon>Stramenopiles</taxon>
        <taxon>Oomycota</taxon>
        <taxon>Peronosporomycetes</taxon>
        <taxon>Peronosporales</taxon>
        <taxon>Peronosporaceae</taxon>
        <taxon>Phytophthora</taxon>
    </lineage>
</organism>
<comment type="caution">
    <text evidence="1">The sequence shown here is derived from an EMBL/GenBank/DDBJ whole genome shotgun (WGS) entry which is preliminary data.</text>
</comment>
<dbReference type="Proteomes" id="UP000486351">
    <property type="component" value="Unassembled WGS sequence"/>
</dbReference>
<gene>
    <name evidence="1" type="ORF">PF008_g17702</name>
</gene>
<proteinExistence type="predicted"/>
<dbReference type="EMBL" id="QXFY01001295">
    <property type="protein sequence ID" value="KAE9321931.1"/>
    <property type="molecule type" value="Genomic_DNA"/>
</dbReference>
<evidence type="ECO:0000313" key="1">
    <source>
        <dbReference type="EMBL" id="KAE9321931.1"/>
    </source>
</evidence>
<name>A0A6G0R8A8_9STRA</name>
<accession>A0A6G0R8A8</accession>
<evidence type="ECO:0000313" key="2">
    <source>
        <dbReference type="Proteomes" id="UP000486351"/>
    </source>
</evidence>
<sequence length="692" mass="77051">MESLTQSNDFTAAVAATRQYWGSEHEHNDAELFARARCQWEDAKGEDTATREFVLQVVACRLEEQLLLWLLQFHASDAAERMQTLFEVCSDSYFTAEGLELLSPVLDTLLTAAVSRAAACDRSAENRKRRIAEMVEKVNSSALMSSEVRSVVRALVVANEDGGAWKQFLDLPSELETRLFNSRSGRAFLDEVQQVVTLQQVEMNAAFGECERCDSLETEMQMPTADVLWTLAEKLVEMVTAQAETEKDAQTLSSAGFDTTGTSLVVENVTDLEEYLEAKESVTATGLVVQEVMASRDDENLSAIEQLSETYSSLNGEPVISSGLLEKVFDEMSAVTNLDILSVHASFLISLQMRARHCFVDRNESAKAEFERRIRRAFNRLTGKVRDLDHAASLIALAAFRPSQVIQQFVRGARTDVLHHKLYLKVLRESPLLLDWNEASEGGTTFLEYELQQNLVELSTKQSCFDRESQNMISFLLSLVGLSNGAFSKHEKPLMTITNLLSGVLNPLYSILSSGGRTTHSMEMQLNLYSLIQQLLQAFVTAGAGSRIDSAVVESSFGYILLALHTTESRGPGINILIRERLLLQLKNIMELMDEPATITTRGWLNTPLNPSVWTLLGLFNNELGSDKLCTGLEDVTVVEAYLQASPEEKRIAPVRLLNVISAVQVLLWGLLWDSVLAPNMNFPSQVQQRKP</sequence>